<dbReference type="SMART" id="SM00154">
    <property type="entry name" value="ZnF_AN1"/>
    <property type="match status" value="1"/>
</dbReference>
<dbReference type="InterPro" id="IPR035896">
    <property type="entry name" value="AN1-like_Znf"/>
</dbReference>
<feature type="domain" description="AN1-type" evidence="6">
    <location>
        <begin position="321"/>
        <end position="370"/>
    </location>
</feature>
<comment type="caution">
    <text evidence="7">The sequence shown here is derived from an EMBL/GenBank/DDBJ whole genome shotgun (WGS) entry which is preliminary data.</text>
</comment>
<evidence type="ECO:0000313" key="7">
    <source>
        <dbReference type="EMBL" id="TPX78640.1"/>
    </source>
</evidence>
<evidence type="ECO:0000256" key="2">
    <source>
        <dbReference type="ARBA" id="ARBA00022771"/>
    </source>
</evidence>
<dbReference type="Pfam" id="PF01428">
    <property type="entry name" value="zf-AN1"/>
    <property type="match status" value="1"/>
</dbReference>
<accession>A0A507FSZ4</accession>
<dbReference type="SUPFAM" id="SSF118310">
    <property type="entry name" value="AN1-like Zinc finger"/>
    <property type="match status" value="1"/>
</dbReference>
<sequence>MLLSATCDCGALVSSPLTCSALGSVGLKVVSAGFGSREHEVRVACSNSRAQACADLRVKKYLKASFTTSAAGTAVSMKQPGLEALGGLDHASGKVSSVSVLAARLASEAHAMLKTDTNGRNATNWDAVWIVNMPNAPDFGRREIAGFIKSRVLQKFDFLNHPNTGGGSASTPASGSSLPEFPQNVATDLRARRAKQTKNSSNNRDHVAYFMGRYLTVAEAMSLAASGSNLDVEQLSSALPSATIEEQGPVVPQPPLNAFEMLENSEPVIVERPFDPSEEPSSEDVGTSKKSKKKKKPKAEDAVAAVVEKTVEKIENPQVQVKAANLCAHSGCKEKLGVMGQYCQFCDRKYCLAHRFPEVHSEICGTKKKNLSQTSFKNDARLGIAIGKKETQGGKSGSLAKEREDAKKRLAERIKNARK</sequence>
<proteinExistence type="predicted"/>
<feature type="region of interest" description="Disordered" evidence="5">
    <location>
        <begin position="387"/>
        <end position="407"/>
    </location>
</feature>
<evidence type="ECO:0000313" key="8">
    <source>
        <dbReference type="Proteomes" id="UP000320333"/>
    </source>
</evidence>
<keyword evidence="2 4" id="KW-0863">Zinc-finger</keyword>
<dbReference type="OrthoDB" id="431929at2759"/>
<dbReference type="GO" id="GO:0008270">
    <property type="term" value="F:zinc ion binding"/>
    <property type="evidence" value="ECO:0007669"/>
    <property type="project" value="UniProtKB-KW"/>
</dbReference>
<reference evidence="7 8" key="1">
    <citation type="journal article" date="2019" name="Sci. Rep.">
        <title>Comparative genomics of chytrid fungi reveal insights into the obligate biotrophic and pathogenic lifestyle of Synchytrium endobioticum.</title>
        <authorList>
            <person name="van de Vossenberg B.T.L.H."/>
            <person name="Warris S."/>
            <person name="Nguyen H.D.T."/>
            <person name="van Gent-Pelzer M.P.E."/>
            <person name="Joly D.L."/>
            <person name="van de Geest H.C."/>
            <person name="Bonants P.J.M."/>
            <person name="Smith D.S."/>
            <person name="Levesque C.A."/>
            <person name="van der Lee T.A.J."/>
        </authorList>
    </citation>
    <scope>NUCLEOTIDE SEQUENCE [LARGE SCALE GENOMIC DNA]</scope>
    <source>
        <strain evidence="7 8">CBS 675.73</strain>
    </source>
</reference>
<gene>
    <name evidence="7" type="ORF">CcCBS67573_g00058</name>
</gene>
<keyword evidence="8" id="KW-1185">Reference proteome</keyword>
<evidence type="ECO:0000259" key="6">
    <source>
        <dbReference type="PROSITE" id="PS51039"/>
    </source>
</evidence>
<keyword evidence="3" id="KW-0862">Zinc</keyword>
<evidence type="ECO:0000256" key="1">
    <source>
        <dbReference type="ARBA" id="ARBA00022723"/>
    </source>
</evidence>
<dbReference type="Proteomes" id="UP000320333">
    <property type="component" value="Unassembled WGS sequence"/>
</dbReference>
<name>A0A507FSZ4_9FUNG</name>
<feature type="region of interest" description="Disordered" evidence="5">
    <location>
        <begin position="272"/>
        <end position="301"/>
    </location>
</feature>
<protein>
    <recommendedName>
        <fullName evidence="6">AN1-type domain-containing protein</fullName>
    </recommendedName>
</protein>
<evidence type="ECO:0000256" key="3">
    <source>
        <dbReference type="ARBA" id="ARBA00022833"/>
    </source>
</evidence>
<dbReference type="EMBL" id="QEAP01000001">
    <property type="protein sequence ID" value="TPX78640.1"/>
    <property type="molecule type" value="Genomic_DNA"/>
</dbReference>
<dbReference type="InterPro" id="IPR000058">
    <property type="entry name" value="Znf_AN1"/>
</dbReference>
<keyword evidence="1" id="KW-0479">Metal-binding</keyword>
<dbReference type="Gene3D" id="4.10.1110.10">
    <property type="entry name" value="AN1-like Zinc finger"/>
    <property type="match status" value="1"/>
</dbReference>
<dbReference type="AlphaFoldDB" id="A0A507FSZ4"/>
<evidence type="ECO:0000256" key="5">
    <source>
        <dbReference type="SAM" id="MobiDB-lite"/>
    </source>
</evidence>
<organism evidence="7 8">
    <name type="scientific">Chytriomyces confervae</name>
    <dbReference type="NCBI Taxonomy" id="246404"/>
    <lineage>
        <taxon>Eukaryota</taxon>
        <taxon>Fungi</taxon>
        <taxon>Fungi incertae sedis</taxon>
        <taxon>Chytridiomycota</taxon>
        <taxon>Chytridiomycota incertae sedis</taxon>
        <taxon>Chytridiomycetes</taxon>
        <taxon>Chytridiales</taxon>
        <taxon>Chytriomycetaceae</taxon>
        <taxon>Chytriomyces</taxon>
    </lineage>
</organism>
<dbReference type="PROSITE" id="PS51039">
    <property type="entry name" value="ZF_AN1"/>
    <property type="match status" value="1"/>
</dbReference>
<evidence type="ECO:0000256" key="4">
    <source>
        <dbReference type="PROSITE-ProRule" id="PRU00449"/>
    </source>
</evidence>